<feature type="compositionally biased region" description="Basic and acidic residues" evidence="1">
    <location>
        <begin position="1"/>
        <end position="13"/>
    </location>
</feature>
<evidence type="ECO:0000313" key="3">
    <source>
        <dbReference type="EMBL" id="KAF2820992.1"/>
    </source>
</evidence>
<dbReference type="GO" id="GO:0000324">
    <property type="term" value="C:fungal-type vacuole"/>
    <property type="evidence" value="ECO:0007669"/>
    <property type="project" value="TreeGrafter"/>
</dbReference>
<dbReference type="OrthoDB" id="2589563at2759"/>
<feature type="compositionally biased region" description="Polar residues" evidence="1">
    <location>
        <begin position="84"/>
        <end position="103"/>
    </location>
</feature>
<accession>A0A6A6ZIQ8</accession>
<dbReference type="InterPro" id="IPR037737">
    <property type="entry name" value="Srf1"/>
</dbReference>
<feature type="transmembrane region" description="Helical" evidence="2">
    <location>
        <begin position="347"/>
        <end position="368"/>
    </location>
</feature>
<reference evidence="3" key="1">
    <citation type="journal article" date="2020" name="Stud. Mycol.">
        <title>101 Dothideomycetes genomes: a test case for predicting lifestyles and emergence of pathogens.</title>
        <authorList>
            <person name="Haridas S."/>
            <person name="Albert R."/>
            <person name="Binder M."/>
            <person name="Bloem J."/>
            <person name="Labutti K."/>
            <person name="Salamov A."/>
            <person name="Andreopoulos B."/>
            <person name="Baker S."/>
            <person name="Barry K."/>
            <person name="Bills G."/>
            <person name="Bluhm B."/>
            <person name="Cannon C."/>
            <person name="Castanera R."/>
            <person name="Culley D."/>
            <person name="Daum C."/>
            <person name="Ezra D."/>
            <person name="Gonzalez J."/>
            <person name="Henrissat B."/>
            <person name="Kuo A."/>
            <person name="Liang C."/>
            <person name="Lipzen A."/>
            <person name="Lutzoni F."/>
            <person name="Magnuson J."/>
            <person name="Mondo S."/>
            <person name="Nolan M."/>
            <person name="Ohm R."/>
            <person name="Pangilinan J."/>
            <person name="Park H.-J."/>
            <person name="Ramirez L."/>
            <person name="Alfaro M."/>
            <person name="Sun H."/>
            <person name="Tritt A."/>
            <person name="Yoshinaga Y."/>
            <person name="Zwiers L.-H."/>
            <person name="Turgeon B."/>
            <person name="Goodwin S."/>
            <person name="Spatafora J."/>
            <person name="Crous P."/>
            <person name="Grigoriev I."/>
        </authorList>
    </citation>
    <scope>NUCLEOTIDE SEQUENCE</scope>
    <source>
        <strain evidence="3">CBS 113818</strain>
    </source>
</reference>
<feature type="transmembrane region" description="Helical" evidence="2">
    <location>
        <begin position="273"/>
        <end position="294"/>
    </location>
</feature>
<dbReference type="EMBL" id="MU006238">
    <property type="protein sequence ID" value="KAF2820992.1"/>
    <property type="molecule type" value="Genomic_DNA"/>
</dbReference>
<keyword evidence="2" id="KW-1133">Transmembrane helix</keyword>
<keyword evidence="4" id="KW-1185">Reference proteome</keyword>
<feature type="transmembrane region" description="Helical" evidence="2">
    <location>
        <begin position="398"/>
        <end position="422"/>
    </location>
</feature>
<dbReference type="PANTHER" id="PTHR36819">
    <property type="entry name" value="REGULATOR OF PHOSPHOLIPASE D SRF1"/>
    <property type="match status" value="1"/>
</dbReference>
<keyword evidence="2" id="KW-0812">Transmembrane</keyword>
<feature type="region of interest" description="Disordered" evidence="1">
    <location>
        <begin position="1"/>
        <end position="162"/>
    </location>
</feature>
<dbReference type="AlphaFoldDB" id="A0A6A6ZIQ8"/>
<keyword evidence="2" id="KW-0472">Membrane</keyword>
<gene>
    <name evidence="3" type="ORF">CC86DRAFT_373914</name>
</gene>
<organism evidence="3 4">
    <name type="scientific">Ophiobolus disseminans</name>
    <dbReference type="NCBI Taxonomy" id="1469910"/>
    <lineage>
        <taxon>Eukaryota</taxon>
        <taxon>Fungi</taxon>
        <taxon>Dikarya</taxon>
        <taxon>Ascomycota</taxon>
        <taxon>Pezizomycotina</taxon>
        <taxon>Dothideomycetes</taxon>
        <taxon>Pleosporomycetidae</taxon>
        <taxon>Pleosporales</taxon>
        <taxon>Pleosporineae</taxon>
        <taxon>Phaeosphaeriaceae</taxon>
        <taxon>Ophiobolus</taxon>
    </lineage>
</organism>
<name>A0A6A6ZIQ8_9PLEO</name>
<sequence length="427" mass="47720">MTGRSMVERRKSDNGTSTHTPFLSPDAHHPSVSSTNSNRLLPSPIPPPTASSIVSQQRPHSRVSAVSGNSRDSHSEGAVRKSHSQSVSSTPHTLASSNRTLSAENKERQRAARTLPPWVQSADEDDNADPTTLLLPRTPTSIRPASHNYMPTPKSNVPGRKFDHVREGAPVTLTTPMRDSALKWKQFAQASSHYGDHGDHTDHGELPGSSRGHIVDDDWMKENMPDLETPWEPIDEDKDEERIKGFWLFSPAKRRRKVLRFHRTIMNHPMVPAVVRMVVLVFSIMALSLAGAIFHHSNRAECKNNSSTWMAIIVDVVAILYTVYITYDEYTSKPLGLRSHNAKMSLIFLDLAFIVFESANLSLAFQALTDDKWACRESPEFATSQCKYSKSICTRQKALTATLLIALLAWLSTFTISTLRLIHRVAR</sequence>
<protein>
    <submittedName>
        <fullName evidence="3">Uncharacterized protein</fullName>
    </submittedName>
</protein>
<dbReference type="Proteomes" id="UP000799424">
    <property type="component" value="Unassembled WGS sequence"/>
</dbReference>
<evidence type="ECO:0000313" key="4">
    <source>
        <dbReference type="Proteomes" id="UP000799424"/>
    </source>
</evidence>
<evidence type="ECO:0000256" key="2">
    <source>
        <dbReference type="SAM" id="Phobius"/>
    </source>
</evidence>
<dbReference type="GO" id="GO:0071944">
    <property type="term" value="C:cell periphery"/>
    <property type="evidence" value="ECO:0007669"/>
    <property type="project" value="TreeGrafter"/>
</dbReference>
<dbReference type="PANTHER" id="PTHR36819:SF1">
    <property type="entry name" value="REGULATOR OF PHOSPHOLIPASE D SRF1"/>
    <property type="match status" value="1"/>
</dbReference>
<feature type="transmembrane region" description="Helical" evidence="2">
    <location>
        <begin position="306"/>
        <end position="327"/>
    </location>
</feature>
<evidence type="ECO:0000256" key="1">
    <source>
        <dbReference type="SAM" id="MobiDB-lite"/>
    </source>
</evidence>
<feature type="compositionally biased region" description="Low complexity" evidence="1">
    <location>
        <begin position="130"/>
        <end position="140"/>
    </location>
</feature>
<proteinExistence type="predicted"/>